<organism evidence="2 3">
    <name type="scientific">Dongia mobilis</name>
    <dbReference type="NCBI Taxonomy" id="578943"/>
    <lineage>
        <taxon>Bacteria</taxon>
        <taxon>Pseudomonadati</taxon>
        <taxon>Pseudomonadota</taxon>
        <taxon>Alphaproteobacteria</taxon>
        <taxon>Rhodospirillales</taxon>
        <taxon>Dongiaceae</taxon>
        <taxon>Dongia</taxon>
    </lineage>
</organism>
<accession>A0A4R6WQP8</accession>
<comment type="caution">
    <text evidence="2">The sequence shown here is derived from an EMBL/GenBank/DDBJ whole genome shotgun (WGS) entry which is preliminary data.</text>
</comment>
<reference evidence="2 3" key="1">
    <citation type="submission" date="2019-03" db="EMBL/GenBank/DDBJ databases">
        <title>Genomic Encyclopedia of Type Strains, Phase III (KMG-III): the genomes of soil and plant-associated and newly described type strains.</title>
        <authorList>
            <person name="Whitman W."/>
        </authorList>
    </citation>
    <scope>NUCLEOTIDE SEQUENCE [LARGE SCALE GENOMIC DNA]</scope>
    <source>
        <strain evidence="2 3">CGMCC 1.7660</strain>
    </source>
</reference>
<dbReference type="GO" id="GO:0006508">
    <property type="term" value="P:proteolysis"/>
    <property type="evidence" value="ECO:0007669"/>
    <property type="project" value="UniProtKB-KW"/>
</dbReference>
<feature type="transmembrane region" description="Helical" evidence="1">
    <location>
        <begin position="32"/>
        <end position="51"/>
    </location>
</feature>
<sequence length="266" mass="28099">MTAAAIAIVLTLTGIWVLVVQVLLPARIKWRVVALALVLGALSPLPIFLALDLKGAIPFPENPGLGDALSASFVLAAVPEELVKGVAVLIAILLLRHFSVFHQELDQSTAFRLPILCGLGFAAVENVAYSVNANLAQMAAAQFGHPLVIPLARTLMASMLHASLGCLMGFFLTRFVSARGLNWSAALAAYAAAVIGHAAVNWGLIAVAFQLLRGGRDIDEVNVVTLLPHIMLAAILIPTVVICAIVTVFLARRRLRRLARGTAAIG</sequence>
<feature type="transmembrane region" description="Helical" evidence="1">
    <location>
        <begin position="151"/>
        <end position="173"/>
    </location>
</feature>
<keyword evidence="2" id="KW-0645">Protease</keyword>
<dbReference type="Pfam" id="PF13367">
    <property type="entry name" value="PrsW-protease"/>
    <property type="match status" value="1"/>
</dbReference>
<keyword evidence="1" id="KW-0812">Transmembrane</keyword>
<gene>
    <name evidence="2" type="ORF">A8950_3148</name>
</gene>
<keyword evidence="2" id="KW-0378">Hydrolase</keyword>
<dbReference type="PANTHER" id="PTHR36844">
    <property type="entry name" value="PROTEASE PRSW"/>
    <property type="match status" value="1"/>
</dbReference>
<feature type="transmembrane region" description="Helical" evidence="1">
    <location>
        <begin position="110"/>
        <end position="131"/>
    </location>
</feature>
<feature type="transmembrane region" description="Helical" evidence="1">
    <location>
        <begin position="229"/>
        <end position="251"/>
    </location>
</feature>
<feature type="transmembrane region" description="Helical" evidence="1">
    <location>
        <begin position="185"/>
        <end position="209"/>
    </location>
</feature>
<dbReference type="Proteomes" id="UP000295783">
    <property type="component" value="Unassembled WGS sequence"/>
</dbReference>
<evidence type="ECO:0000256" key="1">
    <source>
        <dbReference type="SAM" id="Phobius"/>
    </source>
</evidence>
<dbReference type="PANTHER" id="PTHR36844:SF1">
    <property type="entry name" value="PROTEASE PRSW"/>
    <property type="match status" value="1"/>
</dbReference>
<evidence type="ECO:0000313" key="2">
    <source>
        <dbReference type="EMBL" id="TDQ80613.1"/>
    </source>
</evidence>
<dbReference type="RefSeq" id="WP_166645216.1">
    <property type="nucleotide sequence ID" value="NZ_SNYW01000011.1"/>
</dbReference>
<keyword evidence="3" id="KW-1185">Reference proteome</keyword>
<keyword evidence="1" id="KW-1133">Transmembrane helix</keyword>
<name>A0A4R6WQP8_9PROT</name>
<dbReference type="InterPro" id="IPR026898">
    <property type="entry name" value="PrsW"/>
</dbReference>
<proteinExistence type="predicted"/>
<dbReference type="GO" id="GO:0008233">
    <property type="term" value="F:peptidase activity"/>
    <property type="evidence" value="ECO:0007669"/>
    <property type="project" value="UniProtKB-KW"/>
</dbReference>
<keyword evidence="1" id="KW-0472">Membrane</keyword>
<evidence type="ECO:0000313" key="3">
    <source>
        <dbReference type="Proteomes" id="UP000295783"/>
    </source>
</evidence>
<dbReference type="AlphaFoldDB" id="A0A4R6WQP8"/>
<dbReference type="EMBL" id="SNYW01000011">
    <property type="protein sequence ID" value="TDQ80613.1"/>
    <property type="molecule type" value="Genomic_DNA"/>
</dbReference>
<feature type="transmembrane region" description="Helical" evidence="1">
    <location>
        <begin position="71"/>
        <end position="98"/>
    </location>
</feature>
<feature type="transmembrane region" description="Helical" evidence="1">
    <location>
        <begin position="6"/>
        <end position="25"/>
    </location>
</feature>
<protein>
    <submittedName>
        <fullName evidence="2">Protease prsW family protein</fullName>
    </submittedName>
</protein>